<dbReference type="Proteomes" id="UP000828048">
    <property type="component" value="Chromosome 8"/>
</dbReference>
<accession>A0ACB7YDX3</accession>
<sequence>MEEDQEQKFVCKICSKNCFNGYSLGGHMRCHLPTISAKRQEHHNENHIDDTDNSYGLRENPKKTWRTSDAKNQCKECGKEFLSMRALSGHMKFHSIKEKENVCEQCGKGFGSMRALFGHMRHHSKRPPEKQSEYENLCPVRRKRSKLRYKVSANLSLANSNASSSSYVSEIEELEEAALSLILLSRGVTNLSEFNSLLESSENNNSEIWKKEKKLGGRLGSCVSGSWNSLCEKNESEFEFGELGSGVSIENGKKADLGFSIDEFKKSELDDDLGIELFDAEIENGNDPTEFELMREFGLLDEDDSEVMKSNSSKEATFDDQEDLEFGGNFSDQMAKTVASFSGIIEDSEKKPKYECRTCKRIFRSHRALGGHRSGHKTNGCGLVVKIGSHESGIESTHVLNDFTSNFDPEKLECNENVVEEIEFFELKKGKDHECPICFKVFPSGQALGGHKRAHYIGFSANTTTKECVLAKEEEVSELQIVCDLNLPVLCLENEVDVDHVGFKQWWAESGHEREPLLISN</sequence>
<gene>
    <name evidence="1" type="ORF">Vadar_015805</name>
</gene>
<comment type="caution">
    <text evidence="1">The sequence shown here is derived from an EMBL/GenBank/DDBJ whole genome shotgun (WGS) entry which is preliminary data.</text>
</comment>
<organism evidence="1 2">
    <name type="scientific">Vaccinium darrowii</name>
    <dbReference type="NCBI Taxonomy" id="229202"/>
    <lineage>
        <taxon>Eukaryota</taxon>
        <taxon>Viridiplantae</taxon>
        <taxon>Streptophyta</taxon>
        <taxon>Embryophyta</taxon>
        <taxon>Tracheophyta</taxon>
        <taxon>Spermatophyta</taxon>
        <taxon>Magnoliopsida</taxon>
        <taxon>eudicotyledons</taxon>
        <taxon>Gunneridae</taxon>
        <taxon>Pentapetalae</taxon>
        <taxon>asterids</taxon>
        <taxon>Ericales</taxon>
        <taxon>Ericaceae</taxon>
        <taxon>Vaccinioideae</taxon>
        <taxon>Vaccinieae</taxon>
        <taxon>Vaccinium</taxon>
    </lineage>
</organism>
<evidence type="ECO:0000313" key="1">
    <source>
        <dbReference type="EMBL" id="KAH7851725.1"/>
    </source>
</evidence>
<name>A0ACB7YDX3_9ERIC</name>
<protein>
    <submittedName>
        <fullName evidence="1">Uncharacterized protein</fullName>
    </submittedName>
</protein>
<reference evidence="1 2" key="1">
    <citation type="journal article" date="2021" name="Hortic Res">
        <title>High-quality reference genome and annotation aids understanding of berry development for evergreen blueberry (Vaccinium darrowii).</title>
        <authorList>
            <person name="Yu J."/>
            <person name="Hulse-Kemp A.M."/>
            <person name="Babiker E."/>
            <person name="Staton M."/>
        </authorList>
    </citation>
    <scope>NUCLEOTIDE SEQUENCE [LARGE SCALE GENOMIC DNA]</scope>
    <source>
        <strain evidence="2">cv. NJ 8807/NJ 8810</strain>
        <tissue evidence="1">Young leaf</tissue>
    </source>
</reference>
<proteinExistence type="predicted"/>
<keyword evidence="2" id="KW-1185">Reference proteome</keyword>
<evidence type="ECO:0000313" key="2">
    <source>
        <dbReference type="Proteomes" id="UP000828048"/>
    </source>
</evidence>
<dbReference type="EMBL" id="CM037158">
    <property type="protein sequence ID" value="KAH7851725.1"/>
    <property type="molecule type" value="Genomic_DNA"/>
</dbReference>